<reference evidence="1 2" key="1">
    <citation type="submission" date="2019-04" db="EMBL/GenBank/DDBJ databases">
        <title>Bacillus sediminilitoris sp. nov., isolated from a tidal flat sediment on the East China Sea.</title>
        <authorList>
            <person name="Wei Y."/>
            <person name="Mao H."/>
            <person name="Fang J."/>
        </authorList>
    </citation>
    <scope>NUCLEOTIDE SEQUENCE [LARGE SCALE GENOMIC DNA]</scope>
    <source>
        <strain evidence="1 2">DSL-17</strain>
    </source>
</reference>
<dbReference type="Proteomes" id="UP000310334">
    <property type="component" value="Unassembled WGS sequence"/>
</dbReference>
<dbReference type="OrthoDB" id="2886090at2"/>
<dbReference type="AlphaFoldDB" id="A0A4S4BTT9"/>
<comment type="caution">
    <text evidence="1">The sequence shown here is derived from an EMBL/GenBank/DDBJ whole genome shotgun (WGS) entry which is preliminary data.</text>
</comment>
<organism evidence="1 2">
    <name type="scientific">Metabacillus sediminilitoris</name>
    <dbReference type="NCBI Taxonomy" id="2567941"/>
    <lineage>
        <taxon>Bacteria</taxon>
        <taxon>Bacillati</taxon>
        <taxon>Bacillota</taxon>
        <taxon>Bacilli</taxon>
        <taxon>Bacillales</taxon>
        <taxon>Bacillaceae</taxon>
        <taxon>Metabacillus</taxon>
    </lineage>
</organism>
<evidence type="ECO:0000313" key="2">
    <source>
        <dbReference type="Proteomes" id="UP000310334"/>
    </source>
</evidence>
<protein>
    <submittedName>
        <fullName evidence="1">Uncharacterized protein</fullName>
    </submittedName>
</protein>
<dbReference type="RefSeq" id="WP_136355320.1">
    <property type="nucleotide sequence ID" value="NZ_CP046266.1"/>
</dbReference>
<accession>A0A4S4BTT9</accession>
<evidence type="ECO:0000313" key="1">
    <source>
        <dbReference type="EMBL" id="THF78505.1"/>
    </source>
</evidence>
<dbReference type="EMBL" id="SSNT01000011">
    <property type="protein sequence ID" value="THF78505.1"/>
    <property type="molecule type" value="Genomic_DNA"/>
</dbReference>
<gene>
    <name evidence="1" type="ORF">E6W99_15125</name>
</gene>
<keyword evidence="2" id="KW-1185">Reference proteome</keyword>
<proteinExistence type="predicted"/>
<name>A0A4S4BTT9_9BACI</name>
<sequence>MAGTELLSDVINMSLAILWILLFLQNKRKRTVNFVHIILLVFALVILPISLYQVINSWWFM</sequence>